<keyword evidence="4 11" id="KW-0479">Metal-binding</keyword>
<evidence type="ECO:0000256" key="4">
    <source>
        <dbReference type="ARBA" id="ARBA00022723"/>
    </source>
</evidence>
<dbReference type="Pfam" id="PF21249">
    <property type="entry name" value="GyrB_hook"/>
    <property type="match status" value="1"/>
</dbReference>
<dbReference type="InterPro" id="IPR001241">
    <property type="entry name" value="Topo_IIA"/>
</dbReference>
<feature type="binding site" evidence="11">
    <location>
        <position position="522"/>
    </location>
    <ligand>
        <name>Mg(2+)</name>
        <dbReference type="ChEBI" id="CHEBI:18420"/>
        <label>1</label>
        <note>catalytic</note>
    </ligand>
</feature>
<comment type="cofactor">
    <cofactor evidence="11">
        <name>Mg(2+)</name>
        <dbReference type="ChEBI" id="CHEBI:18420"/>
    </cofactor>
    <cofactor evidence="11">
        <name>Mn(2+)</name>
        <dbReference type="ChEBI" id="CHEBI:29035"/>
    </cofactor>
    <cofactor evidence="11">
        <name>Ca(2+)</name>
        <dbReference type="ChEBI" id="CHEBI:29108"/>
    </cofactor>
    <text evidence="11">Binds two Mg(2+) per subunit. The magnesium ions form salt bridges with both the protein and the DNA. Can also accept other divalent metal cations, such as Mn(2+) or Ca(2+).</text>
</comment>
<feature type="compositionally biased region" description="Polar residues" evidence="12">
    <location>
        <begin position="1"/>
        <end position="11"/>
    </location>
</feature>
<comment type="subcellular location">
    <subcellularLocation>
        <location evidence="11">Cytoplasm</location>
    </subcellularLocation>
</comment>
<dbReference type="EC" id="5.6.2.2" evidence="11"/>
<dbReference type="InterPro" id="IPR013759">
    <property type="entry name" value="Topo_IIA_B_C"/>
</dbReference>
<keyword evidence="15" id="KW-1185">Reference proteome</keyword>
<evidence type="ECO:0000256" key="5">
    <source>
        <dbReference type="ARBA" id="ARBA00022741"/>
    </source>
</evidence>
<dbReference type="SMART" id="SM00387">
    <property type="entry name" value="HATPase_c"/>
    <property type="match status" value="1"/>
</dbReference>
<feature type="binding site" evidence="11">
    <location>
        <position position="524"/>
    </location>
    <ligand>
        <name>Mg(2+)</name>
        <dbReference type="ChEBI" id="CHEBI:18420"/>
        <label>2</label>
    </ligand>
</feature>
<comment type="miscellaneous">
    <text evidence="11">Few gyrases are as efficient as E.coli at forming negative supercoils. Not all organisms have 2 type II topoisomerases; in organisms with a single type II topoisomerase this enzyme also has to decatenate newly replicated chromosomes.</text>
</comment>
<dbReference type="GO" id="GO:0003677">
    <property type="term" value="F:DNA binding"/>
    <property type="evidence" value="ECO:0007669"/>
    <property type="project" value="UniProtKB-KW"/>
</dbReference>
<keyword evidence="8 11" id="KW-0799">Topoisomerase</keyword>
<feature type="binding site" evidence="11">
    <location>
        <position position="522"/>
    </location>
    <ligand>
        <name>Mg(2+)</name>
        <dbReference type="ChEBI" id="CHEBI:18420"/>
        <label>2</label>
    </ligand>
</feature>
<evidence type="ECO:0000256" key="6">
    <source>
        <dbReference type="ARBA" id="ARBA00022840"/>
    </source>
</evidence>
<keyword evidence="6 11" id="KW-0067">ATP-binding</keyword>
<keyword evidence="10 11" id="KW-0413">Isomerase</keyword>
<comment type="caution">
    <text evidence="14">The sequence shown here is derived from an EMBL/GenBank/DDBJ whole genome shotgun (WGS) entry which is preliminary data.</text>
</comment>
<feature type="domain" description="Toprim" evidence="13">
    <location>
        <begin position="441"/>
        <end position="557"/>
    </location>
</feature>
<dbReference type="PRINTS" id="PR01159">
    <property type="entry name" value="DNAGYRASEB"/>
</dbReference>
<dbReference type="FunFam" id="3.30.230.10:FF:000005">
    <property type="entry name" value="DNA gyrase subunit B"/>
    <property type="match status" value="1"/>
</dbReference>
<dbReference type="Pfam" id="PF02518">
    <property type="entry name" value="HATPase_c"/>
    <property type="match status" value="1"/>
</dbReference>
<dbReference type="Pfam" id="PF00204">
    <property type="entry name" value="DNA_gyraseB"/>
    <property type="match status" value="1"/>
</dbReference>
<dbReference type="CDD" id="cd00822">
    <property type="entry name" value="TopoII_Trans_DNA_gyrase"/>
    <property type="match status" value="1"/>
</dbReference>
<dbReference type="PANTHER" id="PTHR45866">
    <property type="entry name" value="DNA GYRASE/TOPOISOMERASE SUBUNIT B"/>
    <property type="match status" value="1"/>
</dbReference>
<comment type="similarity">
    <text evidence="2 11">Belongs to the type II topoisomerase GyrB family.</text>
</comment>
<dbReference type="SUPFAM" id="SSF56719">
    <property type="entry name" value="Type II DNA topoisomerase"/>
    <property type="match status" value="1"/>
</dbReference>
<accession>A0A017T2X4</accession>
<dbReference type="InterPro" id="IPR006171">
    <property type="entry name" value="TOPRIM_dom"/>
</dbReference>
<dbReference type="SMART" id="SM00433">
    <property type="entry name" value="TOP2c"/>
    <property type="match status" value="1"/>
</dbReference>
<dbReference type="NCBIfam" id="TIGR01059">
    <property type="entry name" value="gyrB"/>
    <property type="match status" value="1"/>
</dbReference>
<comment type="subunit">
    <text evidence="11">Heterotetramer, composed of two GyrA and two GyrB chains. In the heterotetramer, GyrA contains the active site tyrosine that forms a transient covalent intermediate with DNA, while GyrB binds cofactors and catalyzes ATP hydrolysis.</text>
</comment>
<dbReference type="InterPro" id="IPR014721">
    <property type="entry name" value="Ribsml_uS5_D2-typ_fold_subgr"/>
</dbReference>
<dbReference type="GO" id="GO:0003918">
    <property type="term" value="F:DNA topoisomerase type II (double strand cut, ATP-hydrolyzing) activity"/>
    <property type="evidence" value="ECO:0007669"/>
    <property type="project" value="UniProtKB-UniRule"/>
</dbReference>
<dbReference type="Pfam" id="PF01751">
    <property type="entry name" value="Toprim"/>
    <property type="match status" value="1"/>
</dbReference>
<dbReference type="GO" id="GO:0005737">
    <property type="term" value="C:cytoplasm"/>
    <property type="evidence" value="ECO:0007669"/>
    <property type="project" value="UniProtKB-SubCell"/>
</dbReference>
<dbReference type="InterPro" id="IPR036890">
    <property type="entry name" value="HATPase_C_sf"/>
</dbReference>
<gene>
    <name evidence="11" type="primary">gyrB</name>
    <name evidence="14" type="ORF">CAP_5375</name>
</gene>
<dbReference type="GO" id="GO:0046872">
    <property type="term" value="F:metal ion binding"/>
    <property type="evidence" value="ECO:0007669"/>
    <property type="project" value="UniProtKB-KW"/>
</dbReference>
<dbReference type="CDD" id="cd03366">
    <property type="entry name" value="TOPRIM_TopoIIA_GyrB"/>
    <property type="match status" value="1"/>
</dbReference>
<dbReference type="FunFam" id="3.30.565.10:FF:000002">
    <property type="entry name" value="DNA gyrase subunit B"/>
    <property type="match status" value="1"/>
</dbReference>
<dbReference type="InterPro" id="IPR020568">
    <property type="entry name" value="Ribosomal_Su5_D2-typ_SF"/>
</dbReference>
<dbReference type="InterPro" id="IPR000565">
    <property type="entry name" value="Topo_IIA_B"/>
</dbReference>
<dbReference type="InterPro" id="IPR011557">
    <property type="entry name" value="GyrB"/>
</dbReference>
<dbReference type="PRINTS" id="PR00418">
    <property type="entry name" value="TPI2FAMILY"/>
</dbReference>
<dbReference type="InterPro" id="IPR049353">
    <property type="entry name" value="GyrB_hook"/>
</dbReference>
<evidence type="ECO:0000313" key="15">
    <source>
        <dbReference type="Proteomes" id="UP000019678"/>
    </source>
</evidence>
<evidence type="ECO:0000256" key="1">
    <source>
        <dbReference type="ARBA" id="ARBA00000185"/>
    </source>
</evidence>
<dbReference type="SUPFAM" id="SSF55874">
    <property type="entry name" value="ATPase domain of HSP90 chaperone/DNA topoisomerase II/histidine kinase"/>
    <property type="match status" value="1"/>
</dbReference>
<feature type="site" description="Interaction with DNA" evidence="11">
    <location>
        <position position="472"/>
    </location>
</feature>
<evidence type="ECO:0000256" key="10">
    <source>
        <dbReference type="ARBA" id="ARBA00023235"/>
    </source>
</evidence>
<dbReference type="eggNOG" id="COG0187">
    <property type="taxonomic scope" value="Bacteria"/>
</dbReference>
<feature type="region of interest" description="Disordered" evidence="12">
    <location>
        <begin position="1"/>
        <end position="21"/>
    </location>
</feature>
<dbReference type="InterPro" id="IPR003594">
    <property type="entry name" value="HATPase_dom"/>
</dbReference>
<reference evidence="14 15" key="1">
    <citation type="submission" date="2013-05" db="EMBL/GenBank/DDBJ databases">
        <title>Genome assembly of Chondromyces apiculatus DSM 436.</title>
        <authorList>
            <person name="Sharma G."/>
            <person name="Khatri I."/>
            <person name="Kaur C."/>
            <person name="Mayilraj S."/>
            <person name="Subramanian S."/>
        </authorList>
    </citation>
    <scope>NUCLEOTIDE SEQUENCE [LARGE SCALE GENOMIC DNA]</scope>
    <source>
        <strain evidence="14 15">DSM 436</strain>
    </source>
</reference>
<keyword evidence="5 11" id="KW-0547">Nucleotide-binding</keyword>
<dbReference type="SUPFAM" id="SSF54211">
    <property type="entry name" value="Ribosomal protein S5 domain 2-like"/>
    <property type="match status" value="1"/>
</dbReference>
<dbReference type="Proteomes" id="UP000019678">
    <property type="component" value="Unassembled WGS sequence"/>
</dbReference>
<dbReference type="RefSeq" id="WP_231511693.1">
    <property type="nucleotide sequence ID" value="NZ_ASRX01000044.1"/>
</dbReference>
<evidence type="ECO:0000259" key="13">
    <source>
        <dbReference type="PROSITE" id="PS50880"/>
    </source>
</evidence>
<evidence type="ECO:0000256" key="11">
    <source>
        <dbReference type="HAMAP-Rule" id="MF_01898"/>
    </source>
</evidence>
<sequence length="829" mass="91540">MMIESTSQVQPSTPPVPTSYDAHSITALEGLEAVRKRPGMYIGDVHDGSGLHHLVWEVIDNAVDEHLAGACSEIHITVHFDGSVSCEDNGRGIPVGMHAKGVSAAEVVMTVLHAGGKFDNASYKVSAGLHGVGVSAVNAVSETLKLEIKREGKVWFQEYSRGAPVDRLQVIGETDKTGTKITFKPDTQIFSTTDFSFDILASRLRELAFLNAGLRIHLEDQRPEGKSEVYEYRGGIGEFVALLNKTKEPIHEQVVEFVAQQESSGEGGRPGPPISVEVALQWNASYQEAIFCYTNNVHNKDGGTHLTGLRAALTKTINAYGTAQNHFKDLKQGLQGEDVREGLTCVLSVKHPDPSFDSQTKSKLVSSEVKGIVEGIVNEKLAQYFEENPQNARKIIEKAVVAAKAREAARKAREVIRKGTLDVTSLSGKLADCQSKDPEKSELYIVEGESAGGSAKQGRDRHFQAILPLRGKILNVERARLDKMLSSAEVGTLITALGCGINEAGGFEIDKLRYHKIILMTDADVDGSHIRTLLLTFFFRQMRDVMSNGYLYIAQPPLYRVRKGKRDLYLKDQAALDEFLVNNAVEGLELISADGRLTTGQPLYRLAQGMKRFKVVLSNLDKRCDARVVAAVLRSSRPTPLSRDDLRDPQKVEAARARLHEYLNKRYPDMFRTPILHHDSEHGTSRIEVPSRPGANARTSVIDWNLLDSPEYKDALEIENDLLSVGDAPYKSSGGGAEQEIADGEALSDFLEERGRKGISISRYKGLGEMNADELWETTMNPDARTLLQVRIDDAVKTDELFTILMGDQVEPRRQFIEQNALQVKNLDI</sequence>
<dbReference type="CDD" id="cd16928">
    <property type="entry name" value="HATPase_GyrB-like"/>
    <property type="match status" value="1"/>
</dbReference>
<dbReference type="GO" id="GO:0005524">
    <property type="term" value="F:ATP binding"/>
    <property type="evidence" value="ECO:0007669"/>
    <property type="project" value="UniProtKB-UniRule"/>
</dbReference>
<evidence type="ECO:0000256" key="7">
    <source>
        <dbReference type="ARBA" id="ARBA00022842"/>
    </source>
</evidence>
<dbReference type="GO" id="GO:0005694">
    <property type="term" value="C:chromosome"/>
    <property type="evidence" value="ECO:0007669"/>
    <property type="project" value="InterPro"/>
</dbReference>
<evidence type="ECO:0000256" key="2">
    <source>
        <dbReference type="ARBA" id="ARBA00010708"/>
    </source>
</evidence>
<dbReference type="Pfam" id="PF00986">
    <property type="entry name" value="DNA_gyraseB_C"/>
    <property type="match status" value="1"/>
</dbReference>
<organism evidence="14 15">
    <name type="scientific">Chondromyces apiculatus DSM 436</name>
    <dbReference type="NCBI Taxonomy" id="1192034"/>
    <lineage>
        <taxon>Bacteria</taxon>
        <taxon>Pseudomonadati</taxon>
        <taxon>Myxococcota</taxon>
        <taxon>Polyangia</taxon>
        <taxon>Polyangiales</taxon>
        <taxon>Polyangiaceae</taxon>
        <taxon>Chondromyces</taxon>
    </lineage>
</organism>
<comment type="catalytic activity">
    <reaction evidence="1 11">
        <text>ATP-dependent breakage, passage and rejoining of double-stranded DNA.</text>
        <dbReference type="EC" id="5.6.2.2"/>
    </reaction>
</comment>
<feature type="site" description="Interaction with DNA" evidence="11">
    <location>
        <position position="475"/>
    </location>
</feature>
<evidence type="ECO:0000256" key="9">
    <source>
        <dbReference type="ARBA" id="ARBA00023125"/>
    </source>
</evidence>
<dbReference type="Gene3D" id="3.30.230.10">
    <property type="match status" value="1"/>
</dbReference>
<evidence type="ECO:0000256" key="3">
    <source>
        <dbReference type="ARBA" id="ARBA00022490"/>
    </source>
</evidence>
<keyword evidence="7 11" id="KW-0460">Magnesium</keyword>
<name>A0A017T2X4_9BACT</name>
<dbReference type="AlphaFoldDB" id="A0A017T2X4"/>
<dbReference type="InterPro" id="IPR002288">
    <property type="entry name" value="DNA_gyrase_B_C"/>
</dbReference>
<dbReference type="InterPro" id="IPR041423">
    <property type="entry name" value="GyrB_insert"/>
</dbReference>
<dbReference type="EMBL" id="ASRX01000044">
    <property type="protein sequence ID" value="EYF03584.1"/>
    <property type="molecule type" value="Genomic_DNA"/>
</dbReference>
<dbReference type="InterPro" id="IPR013760">
    <property type="entry name" value="Topo_IIA-like_dom_sf"/>
</dbReference>
<dbReference type="NCBIfam" id="NF004189">
    <property type="entry name" value="PRK05644.1"/>
    <property type="match status" value="1"/>
</dbReference>
<dbReference type="InterPro" id="IPR013506">
    <property type="entry name" value="Topo_IIA_bsu_dom2"/>
</dbReference>
<dbReference type="STRING" id="1192034.CAP_5375"/>
<keyword evidence="9" id="KW-0238">DNA-binding</keyword>
<dbReference type="PANTHER" id="PTHR45866:SF1">
    <property type="entry name" value="DNA GYRASE SUBUNIT B, MITOCHONDRIAL"/>
    <property type="match status" value="1"/>
</dbReference>
<dbReference type="GO" id="GO:0006261">
    <property type="term" value="P:DNA-templated DNA replication"/>
    <property type="evidence" value="ECO:0007669"/>
    <property type="project" value="UniProtKB-UniRule"/>
</dbReference>
<dbReference type="Gene3D" id="3.30.565.10">
    <property type="entry name" value="Histidine kinase-like ATPase, C-terminal domain"/>
    <property type="match status" value="1"/>
</dbReference>
<keyword evidence="3 11" id="KW-0963">Cytoplasm</keyword>
<dbReference type="GO" id="GO:0006265">
    <property type="term" value="P:DNA topological change"/>
    <property type="evidence" value="ECO:0007669"/>
    <property type="project" value="UniProtKB-UniRule"/>
</dbReference>
<protein>
    <recommendedName>
        <fullName evidence="11">DNA gyrase subunit B</fullName>
        <ecNumber evidence="11">5.6.2.2</ecNumber>
    </recommendedName>
</protein>
<dbReference type="NCBIfam" id="NF011501">
    <property type="entry name" value="PRK14939.1"/>
    <property type="match status" value="1"/>
</dbReference>
<dbReference type="PROSITE" id="PS50880">
    <property type="entry name" value="TOPRIM"/>
    <property type="match status" value="1"/>
</dbReference>
<dbReference type="Pfam" id="PF18053">
    <property type="entry name" value="GyrB_insert"/>
    <property type="match status" value="1"/>
</dbReference>
<dbReference type="Gene3D" id="3.40.50.670">
    <property type="match status" value="2"/>
</dbReference>
<dbReference type="HAMAP" id="MF_01898">
    <property type="entry name" value="GyrB"/>
    <property type="match status" value="1"/>
</dbReference>
<evidence type="ECO:0000256" key="12">
    <source>
        <dbReference type="SAM" id="MobiDB-lite"/>
    </source>
</evidence>
<feature type="binding site" evidence="11">
    <location>
        <position position="447"/>
    </location>
    <ligand>
        <name>Mg(2+)</name>
        <dbReference type="ChEBI" id="CHEBI:18420"/>
        <label>1</label>
        <note>catalytic</note>
    </ligand>
</feature>
<dbReference type="InterPro" id="IPR034160">
    <property type="entry name" value="TOPRIM_GyrB"/>
</dbReference>
<evidence type="ECO:0000313" key="14">
    <source>
        <dbReference type="EMBL" id="EYF03584.1"/>
    </source>
</evidence>
<comment type="function">
    <text evidence="11">A type II topoisomerase that negatively supercoils closed circular double-stranded (ds) DNA in an ATP-dependent manner to modulate DNA topology and maintain chromosomes in an underwound state. Negative supercoiling favors strand separation, and DNA replication, transcription, recombination and repair, all of which involve strand separation. Also able to catalyze the interconversion of other topological isomers of dsDNA rings, including catenanes and knotted rings. Type II topoisomerases break and join 2 DNA strands simultaneously in an ATP-dependent manner.</text>
</comment>
<evidence type="ECO:0000256" key="8">
    <source>
        <dbReference type="ARBA" id="ARBA00023029"/>
    </source>
</evidence>
<proteinExistence type="inferred from homology"/>